<dbReference type="RefSeq" id="WP_072783884.1">
    <property type="nucleotide sequence ID" value="NZ_CP045292.1"/>
</dbReference>
<gene>
    <name evidence="9" type="ORF">SAMN05444337_1663</name>
</gene>
<evidence type="ECO:0000256" key="3">
    <source>
        <dbReference type="ARBA" id="ARBA00022448"/>
    </source>
</evidence>
<comment type="similarity">
    <text evidence="2">Belongs to the autoinducer-2 exporter (AI-2E) (TC 2.A.86) family.</text>
</comment>
<evidence type="ECO:0000313" key="10">
    <source>
        <dbReference type="Proteomes" id="UP000184232"/>
    </source>
</evidence>
<feature type="transmembrane region" description="Helical" evidence="8">
    <location>
        <begin position="33"/>
        <end position="51"/>
    </location>
</feature>
<dbReference type="EMBL" id="FQZH01000002">
    <property type="protein sequence ID" value="SHJ26226.1"/>
    <property type="molecule type" value="Genomic_DNA"/>
</dbReference>
<evidence type="ECO:0000256" key="2">
    <source>
        <dbReference type="ARBA" id="ARBA00009773"/>
    </source>
</evidence>
<keyword evidence="5 8" id="KW-0812">Transmembrane</keyword>
<reference evidence="9 10" key="1">
    <citation type="submission" date="2016-11" db="EMBL/GenBank/DDBJ databases">
        <authorList>
            <person name="Jaros S."/>
            <person name="Januszkiewicz K."/>
            <person name="Wedrychowicz H."/>
        </authorList>
    </citation>
    <scope>NUCLEOTIDE SEQUENCE [LARGE SCALE GENOMIC DNA]</scope>
    <source>
        <strain evidence="9 10">DSM 22807</strain>
    </source>
</reference>
<feature type="transmembrane region" description="Helical" evidence="8">
    <location>
        <begin position="63"/>
        <end position="89"/>
    </location>
</feature>
<organism evidence="9 10">
    <name type="scientific">Flavobacterium haoranii</name>
    <dbReference type="NCBI Taxonomy" id="683124"/>
    <lineage>
        <taxon>Bacteria</taxon>
        <taxon>Pseudomonadati</taxon>
        <taxon>Bacteroidota</taxon>
        <taxon>Flavobacteriia</taxon>
        <taxon>Flavobacteriales</taxon>
        <taxon>Flavobacteriaceae</taxon>
        <taxon>Flavobacterium</taxon>
    </lineage>
</organism>
<feature type="transmembrane region" description="Helical" evidence="8">
    <location>
        <begin position="236"/>
        <end position="265"/>
    </location>
</feature>
<comment type="subcellular location">
    <subcellularLocation>
        <location evidence="1">Cell membrane</location>
        <topology evidence="1">Multi-pass membrane protein</topology>
    </subcellularLocation>
</comment>
<feature type="transmembrane region" description="Helical" evidence="8">
    <location>
        <begin position="9"/>
        <end position="27"/>
    </location>
</feature>
<dbReference type="InterPro" id="IPR002549">
    <property type="entry name" value="AI-2E-like"/>
</dbReference>
<evidence type="ECO:0000256" key="1">
    <source>
        <dbReference type="ARBA" id="ARBA00004651"/>
    </source>
</evidence>
<evidence type="ECO:0000256" key="5">
    <source>
        <dbReference type="ARBA" id="ARBA00022692"/>
    </source>
</evidence>
<evidence type="ECO:0000256" key="7">
    <source>
        <dbReference type="ARBA" id="ARBA00023136"/>
    </source>
</evidence>
<dbReference type="PANTHER" id="PTHR21716">
    <property type="entry name" value="TRANSMEMBRANE PROTEIN"/>
    <property type="match status" value="1"/>
</dbReference>
<feature type="transmembrane region" description="Helical" evidence="8">
    <location>
        <begin position="315"/>
        <end position="341"/>
    </location>
</feature>
<dbReference type="Proteomes" id="UP000184232">
    <property type="component" value="Unassembled WGS sequence"/>
</dbReference>
<feature type="transmembrane region" description="Helical" evidence="8">
    <location>
        <begin position="208"/>
        <end position="230"/>
    </location>
</feature>
<protein>
    <submittedName>
        <fullName evidence="9">Predicted PurR-regulated permease PerM</fullName>
    </submittedName>
</protein>
<feature type="transmembrane region" description="Helical" evidence="8">
    <location>
        <begin position="146"/>
        <end position="172"/>
    </location>
</feature>
<keyword evidence="10" id="KW-1185">Reference proteome</keyword>
<sequence>MTSKELSKGLLRTIFILAIICLSGYLIFKLSSILVYVIISILFTLLANPIVNFLKTKLKFKNTLAVVTTISLFLLLIIGILFLFVPLLVSQGQNLSLLDIDKMESNYNEVINSITTYLESHGINASGALETNKLLSSINLDFIPNIFNSIVTIVGNIGIGLASVLFISFFFLKEREQFSNRFDYVLPSKQKDKILTALSSISNLLTRYFGGLMLQLFIILVLYLIVFLIFGVENAFIIALLCAILNIIPYLGPLLGMIVASSLILLSGIGDDFTNDVLPTLTYVLIGMGIVQLIDNNFSQPIIFSKSTKSHPLEIFLVILASGTLFGVTGMIIAVPAYTAIKVIAKEFFPNNKVVKALTREL</sequence>
<evidence type="ECO:0000256" key="8">
    <source>
        <dbReference type="SAM" id="Phobius"/>
    </source>
</evidence>
<keyword evidence="4" id="KW-1003">Cell membrane</keyword>
<evidence type="ECO:0000256" key="4">
    <source>
        <dbReference type="ARBA" id="ARBA00022475"/>
    </source>
</evidence>
<accession>A0A1M6HVI0</accession>
<evidence type="ECO:0000256" key="6">
    <source>
        <dbReference type="ARBA" id="ARBA00022989"/>
    </source>
</evidence>
<dbReference type="AlphaFoldDB" id="A0A1M6HVI0"/>
<feature type="transmembrane region" description="Helical" evidence="8">
    <location>
        <begin position="277"/>
        <end position="295"/>
    </location>
</feature>
<dbReference type="GO" id="GO:0055085">
    <property type="term" value="P:transmembrane transport"/>
    <property type="evidence" value="ECO:0007669"/>
    <property type="project" value="TreeGrafter"/>
</dbReference>
<keyword evidence="3" id="KW-0813">Transport</keyword>
<dbReference type="STRING" id="683124.SAMN05444337_1663"/>
<name>A0A1M6HVI0_9FLAO</name>
<dbReference type="GO" id="GO:0005886">
    <property type="term" value="C:plasma membrane"/>
    <property type="evidence" value="ECO:0007669"/>
    <property type="project" value="UniProtKB-SubCell"/>
</dbReference>
<dbReference type="PANTHER" id="PTHR21716:SF53">
    <property type="entry name" value="PERMEASE PERM-RELATED"/>
    <property type="match status" value="1"/>
</dbReference>
<evidence type="ECO:0000313" key="9">
    <source>
        <dbReference type="EMBL" id="SHJ26226.1"/>
    </source>
</evidence>
<dbReference type="OrthoDB" id="9793390at2"/>
<keyword evidence="7 8" id="KW-0472">Membrane</keyword>
<keyword evidence="6 8" id="KW-1133">Transmembrane helix</keyword>
<dbReference type="Pfam" id="PF01594">
    <property type="entry name" value="AI-2E_transport"/>
    <property type="match status" value="1"/>
</dbReference>
<proteinExistence type="inferred from homology"/>